<feature type="transmembrane region" description="Helical" evidence="5">
    <location>
        <begin position="94"/>
        <end position="115"/>
    </location>
</feature>
<dbReference type="AlphaFoldDB" id="A0A8K0EIV4"/>
<dbReference type="InterPro" id="IPR050541">
    <property type="entry name" value="LRR_TM_domain-containing"/>
</dbReference>
<evidence type="ECO:0000256" key="3">
    <source>
        <dbReference type="ARBA" id="ARBA00022737"/>
    </source>
</evidence>
<feature type="compositionally biased region" description="Polar residues" evidence="4">
    <location>
        <begin position="891"/>
        <end position="904"/>
    </location>
</feature>
<gene>
    <name evidence="7" type="primary">Hypp991</name>
    <name evidence="7" type="ORF">BLAG_LOCUS12721</name>
</gene>
<keyword evidence="1" id="KW-0433">Leucine-rich repeat</keyword>
<dbReference type="InterPro" id="IPR000483">
    <property type="entry name" value="Cys-rich_flank_reg_C"/>
</dbReference>
<feature type="domain" description="LRRCT" evidence="6">
    <location>
        <begin position="35"/>
        <end position="51"/>
    </location>
</feature>
<evidence type="ECO:0000259" key="6">
    <source>
        <dbReference type="Pfam" id="PF01463"/>
    </source>
</evidence>
<dbReference type="PANTHER" id="PTHR24369:SF210">
    <property type="entry name" value="CHAOPTIN-RELATED"/>
    <property type="match status" value="1"/>
</dbReference>
<dbReference type="Pfam" id="PF01463">
    <property type="entry name" value="LRRCT"/>
    <property type="match status" value="1"/>
</dbReference>
<evidence type="ECO:0000256" key="5">
    <source>
        <dbReference type="SAM" id="Phobius"/>
    </source>
</evidence>
<feature type="region of interest" description="Disordered" evidence="4">
    <location>
        <begin position="506"/>
        <end position="529"/>
    </location>
</feature>
<dbReference type="PANTHER" id="PTHR24369">
    <property type="entry name" value="ANTIGEN BSP, PUTATIVE-RELATED"/>
    <property type="match status" value="1"/>
</dbReference>
<keyword evidence="3" id="KW-0677">Repeat</keyword>
<keyword evidence="5" id="KW-1133">Transmembrane helix</keyword>
<evidence type="ECO:0000256" key="1">
    <source>
        <dbReference type="ARBA" id="ARBA00022614"/>
    </source>
</evidence>
<keyword evidence="8" id="KW-1185">Reference proteome</keyword>
<reference evidence="7" key="1">
    <citation type="submission" date="2022-01" db="EMBL/GenBank/DDBJ databases">
        <authorList>
            <person name="Braso-Vives M."/>
        </authorList>
    </citation>
    <scope>NUCLEOTIDE SEQUENCE</scope>
</reference>
<protein>
    <submittedName>
        <fullName evidence="7">Hypp991 protein</fullName>
    </submittedName>
</protein>
<keyword evidence="5" id="KW-0812">Transmembrane</keyword>
<dbReference type="EMBL" id="OV696687">
    <property type="protein sequence ID" value="CAH1252712.1"/>
    <property type="molecule type" value="Genomic_DNA"/>
</dbReference>
<feature type="transmembrane region" description="Helical" evidence="5">
    <location>
        <begin position="818"/>
        <end position="841"/>
    </location>
</feature>
<evidence type="ECO:0000313" key="8">
    <source>
        <dbReference type="Proteomes" id="UP000838412"/>
    </source>
</evidence>
<evidence type="ECO:0000313" key="7">
    <source>
        <dbReference type="EMBL" id="CAH1252712.1"/>
    </source>
</evidence>
<evidence type="ECO:0000256" key="2">
    <source>
        <dbReference type="ARBA" id="ARBA00022729"/>
    </source>
</evidence>
<keyword evidence="2" id="KW-0732">Signal</keyword>
<dbReference type="GO" id="GO:0005886">
    <property type="term" value="C:plasma membrane"/>
    <property type="evidence" value="ECO:0007669"/>
    <property type="project" value="TreeGrafter"/>
</dbReference>
<dbReference type="InterPro" id="IPR032675">
    <property type="entry name" value="LRR_dom_sf"/>
</dbReference>
<accession>A0A8K0EIV4</accession>
<keyword evidence="5" id="KW-0472">Membrane</keyword>
<name>A0A8K0EIV4_BRALA</name>
<organism evidence="7 8">
    <name type="scientific">Branchiostoma lanceolatum</name>
    <name type="common">Common lancelet</name>
    <name type="synonym">Amphioxus lanceolatum</name>
    <dbReference type="NCBI Taxonomy" id="7740"/>
    <lineage>
        <taxon>Eukaryota</taxon>
        <taxon>Metazoa</taxon>
        <taxon>Chordata</taxon>
        <taxon>Cephalochordata</taxon>
        <taxon>Leptocardii</taxon>
        <taxon>Amphioxiformes</taxon>
        <taxon>Branchiostomatidae</taxon>
        <taxon>Branchiostoma</taxon>
    </lineage>
</organism>
<evidence type="ECO:0000256" key="4">
    <source>
        <dbReference type="SAM" id="MobiDB-lite"/>
    </source>
</evidence>
<feature type="region of interest" description="Disordered" evidence="4">
    <location>
        <begin position="891"/>
        <end position="912"/>
    </location>
</feature>
<sequence>MSTNCNFHQNGVAVIMDLVLQDDPRVIKQQAENDLRCESPQELKGELLRVVDLQACTLPDHLVNTEQTSSPGNVEIQEFDKTVTSADAELQTRLTAGILGGVVPILFVIFIITAISRCRKRRKAWLNNMATAPPLQAVTDSRLQNVTGIDPSDPTAEERLGEDGYSNISDEDAGGFSRYPWRERKEQAGQGKTVAALPLQTVRNMRASVVVSTNQDDEVVGHLQQDPSQKKEGSEGQGLFSLCTWRKRKQRAVPKNVLAALPLQTVRNMRASIVVSIDQSDAVVGHLQQDPLQMKKDRCRFSLGIRRKRKQRALPQNVLAAFPLQTLTNMSVPNICSVVQSGDILSDNFNVQGSSLNIDDGSVNHSLQHDDAEIKDEDIKATTKETTQTFLDGLKPQLKTFYLRIWQNPFLCDCEIQWIARLRRCVWEHRVDGCVDAPLFRARSCMSANCNFHPNGVALILDLVLRDDPRVIKQQAENDLRCESPQELKGELLRNVDLQAYTLPDHLRSPQQTSSPGKVGTHEVQKTATSANAELQTRVTYRWEKTTVGIPKSSLFWWKGLTAGILGGVVPILFVICVITAIRRCRKRRKAWLNNMAASLPLPAVTDSRLQNITSVDLEDSTAEERLQEEGYSTIRDEDASGFSRYPWREQTFLDGLKPQLKTFYLRIWQNPFLCDCEIQWIARLRRCVWEHRVDGCVDAPLFRARACMSANCNFHPNGVALILDGIVQEKLFVKQLAENNLTCDSPQGLKRELLRNVDLQVRTSPNQPDNPQQVSTLGNVGVEEFEGNATTAEAELQTLVTPSWERTTVGIPTPLLFSWKGLTVGILGGFLAILFVAFIMKWIRHCRKRRQAWLNYLAAAMPLPPVTDDRLQNTISVNIRLNVQGSSLNSDDLSMDQSQQTYTEIKDEDIK</sequence>
<feature type="transmembrane region" description="Helical" evidence="5">
    <location>
        <begin position="561"/>
        <end position="582"/>
    </location>
</feature>
<dbReference type="Proteomes" id="UP000838412">
    <property type="component" value="Chromosome 2"/>
</dbReference>
<dbReference type="Gene3D" id="3.80.10.10">
    <property type="entry name" value="Ribonuclease Inhibitor"/>
    <property type="match status" value="2"/>
</dbReference>
<feature type="region of interest" description="Disordered" evidence="4">
    <location>
        <begin position="145"/>
        <end position="167"/>
    </location>
</feature>
<proteinExistence type="predicted"/>